<comment type="caution">
    <text evidence="1">The sequence shown here is derived from an EMBL/GenBank/DDBJ whole genome shotgun (WGS) entry which is preliminary data.</text>
</comment>
<dbReference type="Proteomes" id="UP000323225">
    <property type="component" value="Unassembled WGS sequence"/>
</dbReference>
<proteinExistence type="predicted"/>
<protein>
    <submittedName>
        <fullName evidence="1">Uncharacterized protein</fullName>
    </submittedName>
</protein>
<evidence type="ECO:0000313" key="2">
    <source>
        <dbReference type="Proteomes" id="UP000323225"/>
    </source>
</evidence>
<gene>
    <name evidence="1" type="ORF">F0M16_19265</name>
</gene>
<evidence type="ECO:0000313" key="1">
    <source>
        <dbReference type="EMBL" id="KAA1253083.1"/>
    </source>
</evidence>
<accession>A0A5Q6PE03</accession>
<sequence>MSNLVIVVISIAILALVSGAMYFYGGDIYKEQKISAESAKYINQAQQVNAAYIAYKADGKVITPSFETSELKEQGYLKEIPLGWDIYPGLLGTKISGSEDLKQSVCYEVNKNAGFEFDASEDNVKPLISESSKAIPYCNKESIEKVPCCYQ</sequence>
<dbReference type="AlphaFoldDB" id="A0A5Q6PE03"/>
<dbReference type="EMBL" id="VUAA01000028">
    <property type="protein sequence ID" value="KAA1253083.1"/>
    <property type="molecule type" value="Genomic_DNA"/>
</dbReference>
<name>A0A5Q6PE03_VIBCL</name>
<reference evidence="1 2" key="1">
    <citation type="submission" date="2019-09" db="EMBL/GenBank/DDBJ databases">
        <authorList>
            <person name="Kritzky A."/>
            <person name="Schelkanova E.Y."/>
            <person name="Alkhova Z.V."/>
            <person name="Smirnova N.I."/>
        </authorList>
    </citation>
    <scope>NUCLEOTIDE SEQUENCE [LARGE SCALE GENOMIC DNA]</scope>
    <source>
        <strain evidence="1 2">M1526</strain>
    </source>
</reference>
<organism evidence="1 2">
    <name type="scientific">Vibrio cholerae</name>
    <dbReference type="NCBI Taxonomy" id="666"/>
    <lineage>
        <taxon>Bacteria</taxon>
        <taxon>Pseudomonadati</taxon>
        <taxon>Pseudomonadota</taxon>
        <taxon>Gammaproteobacteria</taxon>
        <taxon>Vibrionales</taxon>
        <taxon>Vibrionaceae</taxon>
        <taxon>Vibrio</taxon>
    </lineage>
</organism>